<evidence type="ECO:0000256" key="3">
    <source>
        <dbReference type="HAMAP-Rule" id="MF_01459"/>
    </source>
</evidence>
<dbReference type="InterPro" id="IPR012674">
    <property type="entry name" value="Calycin"/>
</dbReference>
<gene>
    <name evidence="3" type="primary">cpcS</name>
    <name evidence="5" type="ORF">ENR15_14455</name>
</gene>
<protein>
    <recommendedName>
        <fullName evidence="3">Chromophore lyase CpcS/CpeS</fullName>
        <ecNumber evidence="3">4.-.-.-</ecNumber>
    </recommendedName>
</protein>
<dbReference type="GO" id="GO:0017006">
    <property type="term" value="P:protein-tetrapyrrole linkage"/>
    <property type="evidence" value="ECO:0007669"/>
    <property type="project" value="UniProtKB-UniRule"/>
</dbReference>
<dbReference type="EMBL" id="DSPX01000145">
    <property type="protein sequence ID" value="HGG01807.1"/>
    <property type="molecule type" value="Genomic_DNA"/>
</dbReference>
<evidence type="ECO:0000313" key="5">
    <source>
        <dbReference type="EMBL" id="HGG01807.1"/>
    </source>
</evidence>
<dbReference type="Pfam" id="PF09367">
    <property type="entry name" value="CpeS"/>
    <property type="match status" value="1"/>
</dbReference>
<name>A0A7C3ZYD8_9CYAN</name>
<comment type="caution">
    <text evidence="5">The sequence shown here is derived from an EMBL/GenBank/DDBJ whole genome shotgun (WGS) entry which is preliminary data.</text>
</comment>
<organism evidence="5">
    <name type="scientific">Planktothricoides sp. SpSt-374</name>
    <dbReference type="NCBI Taxonomy" id="2282167"/>
    <lineage>
        <taxon>Bacteria</taxon>
        <taxon>Bacillati</taxon>
        <taxon>Cyanobacteriota</taxon>
        <taxon>Cyanophyceae</taxon>
        <taxon>Oscillatoriophycideae</taxon>
        <taxon>Oscillatoriales</taxon>
        <taxon>Oscillatoriaceae</taxon>
        <taxon>Planktothricoides</taxon>
    </lineage>
</organism>
<keyword evidence="2 3" id="KW-0456">Lyase</keyword>
<dbReference type="InterPro" id="IPR018536">
    <property type="entry name" value="CpcS/CpeS"/>
</dbReference>
<reference evidence="5" key="1">
    <citation type="journal article" date="2020" name="mSystems">
        <title>Genome- and Community-Level Interaction Insights into Carbon Utilization and Element Cycling Functions of Hydrothermarchaeota in Hydrothermal Sediment.</title>
        <authorList>
            <person name="Zhou Z."/>
            <person name="Liu Y."/>
            <person name="Xu W."/>
            <person name="Pan J."/>
            <person name="Luo Z.H."/>
            <person name="Li M."/>
        </authorList>
    </citation>
    <scope>NUCLEOTIDE SEQUENCE [LARGE SCALE GENOMIC DNA]</scope>
    <source>
        <strain evidence="5">SpSt-374</strain>
    </source>
</reference>
<evidence type="ECO:0000256" key="1">
    <source>
        <dbReference type="ARBA" id="ARBA00010681"/>
    </source>
</evidence>
<dbReference type="AlphaFoldDB" id="A0A7C3ZYD8"/>
<comment type="similarity">
    <text evidence="1 3">Belongs to the CpcS/CpeS biliprotein lyase family.</text>
</comment>
<dbReference type="GO" id="GO:0016829">
    <property type="term" value="F:lyase activity"/>
    <property type="evidence" value="ECO:0007669"/>
    <property type="project" value="UniProtKB-KW"/>
</dbReference>
<dbReference type="CDD" id="cd19433">
    <property type="entry name" value="lipocalin_CpcS-CpeS"/>
    <property type="match status" value="1"/>
</dbReference>
<comment type="function">
    <text evidence="3">Covalently attaches a chromophore to Cys residue(s) of phycobiliproteins.</text>
</comment>
<dbReference type="HAMAP" id="MF_01459">
    <property type="entry name" value="Chrphore_lyase_CpxS"/>
    <property type="match status" value="1"/>
</dbReference>
<feature type="region of interest" description="Disordered" evidence="4">
    <location>
        <begin position="177"/>
        <end position="197"/>
    </location>
</feature>
<accession>A0A7C3ZYD8</accession>
<proteinExistence type="inferred from homology"/>
<dbReference type="EC" id="4.-.-.-" evidence="3"/>
<sequence length="207" mass="23269">MDAMEFFNRSAGRWRSQRTTHHLAFRRAEMGDSEITVETLTPDHPRVVEICQLYEIDPQQASGGAFVRWEGSMAWDREGENHSGETVLAIVPDPENPKIGKMLRERGYAEIVPVAGTYLIDDEDALILETEYETMSAVERFWFPNPNLRMRTSTVKRFGGFSTASFCSESRIDTTASANGNEKTATEPDQTASSAPPSAQFYSLFGW</sequence>
<evidence type="ECO:0000256" key="2">
    <source>
        <dbReference type="ARBA" id="ARBA00023239"/>
    </source>
</evidence>
<evidence type="ECO:0000256" key="4">
    <source>
        <dbReference type="SAM" id="MobiDB-lite"/>
    </source>
</evidence>
<dbReference type="Gene3D" id="2.40.128.20">
    <property type="match status" value="1"/>
</dbReference>